<proteinExistence type="predicted"/>
<sequence length="916" mass="108465">MGKISKLIDKIKWKKENQWVSYKISKNKKETKIDLTDTLKLTKEEQLDTAQKNEFWLKLKDVDVQLEKIFARNGIGDGSFLYEWSTTKSNGIEKYQKAVTTNEIYKEIKLTEEQQFQSILSEKAIQYAYTILNKAKAIIELWSGGVSKLLDSLKFMCWSEEQLQSFLKDKKIKLLDVAAAWYTWIKDQLNDVVEEISEGIEGNMIDTSSLAYTADQPCYFMFGGTIGNFNREEIQWILENMKSKEAFKSSYVFITYFTAPDKNKLSKKEYDAEVLKLETMYGGWDKQYLEWDDATDDAINKLIAMQEFVLSWFEALGIPRDITDEHNRRRSQMEYVVTYEEASGDTPARIKVGAKLLRDIKVMTQTGKVFTKRTGEHIRAIQSSRFTEEEFVTLAKKSWYDVPIKVNGNGVGVAVLQSKIWLNDKFRKVRNILWSILIWATLLGWWYATKNILHQKEVFEKQERVDKDFTNKQKIFFYGNHSYYELNTNSEKIEYLDKLKDEIYGNISVRYNVHKSEDEIKKIIRSYIQDNEILGRFANTSYHAYNIFQASNDFVKKFNNILIEKDINKMPYDHLKEFETYFKDVILESNIMNKKMVRFSGDQNFSGDQGTIGLKYIYIPDPLNGTTTYNSSIDLECFENWIINTLKDQQMIPVANENDPRISNFLNQRNDVESHYIKNGYLYIKTWKKERYNYVKASAHGYEEEKIIDPIIIAYDYFYQNRPIIHEIYKRFGAIYRNMSWNSDREKGQTLRWEKDSIKMLITKDLLKTGFLDILTVDNDAWVITYLQGFTKRNALALKKEWISIVPYASYQKWHGEAFENTQNADGKDIPNVIEYDKRREEYKFKYLWKYYTQKGAEYDLAEMIISWKKYLYARNSIEDNDKYHVEEWMDIPILNYYLSRGKEVVQDYLNLQKKF</sequence>
<gene>
    <name evidence="1" type="ORF">ACD_80C00118G0002</name>
</gene>
<reference evidence="1" key="1">
    <citation type="journal article" date="2012" name="Science">
        <title>Fermentation, hydrogen, and sulfur metabolism in multiple uncultivated bacterial phyla.</title>
        <authorList>
            <person name="Wrighton K.C."/>
            <person name="Thomas B.C."/>
            <person name="Sharon I."/>
            <person name="Miller C.S."/>
            <person name="Castelle C.J."/>
            <person name="VerBerkmoes N.C."/>
            <person name="Wilkins M.J."/>
            <person name="Hettich R.L."/>
            <person name="Lipton M.S."/>
            <person name="Williams K.H."/>
            <person name="Long P.E."/>
            <person name="Banfield J.F."/>
        </authorList>
    </citation>
    <scope>NUCLEOTIDE SEQUENCE [LARGE SCALE GENOMIC DNA]</scope>
</reference>
<name>K1XXK7_9BACT</name>
<accession>K1XXK7</accession>
<organism evidence="1">
    <name type="scientific">uncultured bacterium</name>
    <name type="common">gcode 4</name>
    <dbReference type="NCBI Taxonomy" id="1234023"/>
    <lineage>
        <taxon>Bacteria</taxon>
        <taxon>environmental samples</taxon>
    </lineage>
</organism>
<dbReference type="AlphaFoldDB" id="K1XXK7"/>
<dbReference type="Gene3D" id="3.40.50.150">
    <property type="entry name" value="Vaccinia Virus protein VP39"/>
    <property type="match status" value="1"/>
</dbReference>
<dbReference type="EMBL" id="AMFJ01036125">
    <property type="protein sequence ID" value="EKD25093.1"/>
    <property type="molecule type" value="Genomic_DNA"/>
</dbReference>
<dbReference type="InterPro" id="IPR029063">
    <property type="entry name" value="SAM-dependent_MTases_sf"/>
</dbReference>
<protein>
    <submittedName>
        <fullName evidence="1">Uncharacterized protein</fullName>
    </submittedName>
</protein>
<evidence type="ECO:0000313" key="1">
    <source>
        <dbReference type="EMBL" id="EKD25093.1"/>
    </source>
</evidence>
<comment type="caution">
    <text evidence="1">The sequence shown here is derived from an EMBL/GenBank/DDBJ whole genome shotgun (WGS) entry which is preliminary data.</text>
</comment>